<proteinExistence type="predicted"/>
<comment type="caution">
    <text evidence="1">The sequence shown here is derived from an EMBL/GenBank/DDBJ whole genome shotgun (WGS) entry which is preliminary data.</text>
</comment>
<dbReference type="EMBL" id="JAUEPS010000075">
    <property type="protein sequence ID" value="KAK0440682.1"/>
    <property type="molecule type" value="Genomic_DNA"/>
</dbReference>
<evidence type="ECO:0000313" key="1">
    <source>
        <dbReference type="EMBL" id="KAK0440682.1"/>
    </source>
</evidence>
<evidence type="ECO:0000313" key="2">
    <source>
        <dbReference type="Proteomes" id="UP001175211"/>
    </source>
</evidence>
<accession>A0AA39JEN5</accession>
<dbReference type="RefSeq" id="XP_060323690.1">
    <property type="nucleotide sequence ID" value="XM_060478448.1"/>
</dbReference>
<name>A0AA39JEN5_ARMTA</name>
<protein>
    <submittedName>
        <fullName evidence="1">Uncharacterized protein</fullName>
    </submittedName>
</protein>
<organism evidence="1 2">
    <name type="scientific">Armillaria tabescens</name>
    <name type="common">Ringless honey mushroom</name>
    <name type="synonym">Agaricus tabescens</name>
    <dbReference type="NCBI Taxonomy" id="1929756"/>
    <lineage>
        <taxon>Eukaryota</taxon>
        <taxon>Fungi</taxon>
        <taxon>Dikarya</taxon>
        <taxon>Basidiomycota</taxon>
        <taxon>Agaricomycotina</taxon>
        <taxon>Agaricomycetes</taxon>
        <taxon>Agaricomycetidae</taxon>
        <taxon>Agaricales</taxon>
        <taxon>Marasmiineae</taxon>
        <taxon>Physalacriaceae</taxon>
        <taxon>Desarmillaria</taxon>
    </lineage>
</organism>
<dbReference type="GeneID" id="85361996"/>
<reference evidence="1" key="1">
    <citation type="submission" date="2023-06" db="EMBL/GenBank/DDBJ databases">
        <authorList>
            <consortium name="Lawrence Berkeley National Laboratory"/>
            <person name="Ahrendt S."/>
            <person name="Sahu N."/>
            <person name="Indic B."/>
            <person name="Wong-Bajracharya J."/>
            <person name="Merenyi Z."/>
            <person name="Ke H.-M."/>
            <person name="Monk M."/>
            <person name="Kocsube S."/>
            <person name="Drula E."/>
            <person name="Lipzen A."/>
            <person name="Balint B."/>
            <person name="Henrissat B."/>
            <person name="Andreopoulos B."/>
            <person name="Martin F.M."/>
            <person name="Harder C.B."/>
            <person name="Rigling D."/>
            <person name="Ford K.L."/>
            <person name="Foster G.D."/>
            <person name="Pangilinan J."/>
            <person name="Papanicolaou A."/>
            <person name="Barry K."/>
            <person name="LaButti K."/>
            <person name="Viragh M."/>
            <person name="Koriabine M."/>
            <person name="Yan M."/>
            <person name="Riley R."/>
            <person name="Champramary S."/>
            <person name="Plett K.L."/>
            <person name="Tsai I.J."/>
            <person name="Slot J."/>
            <person name="Sipos G."/>
            <person name="Plett J."/>
            <person name="Nagy L.G."/>
            <person name="Grigoriev I.V."/>
        </authorList>
    </citation>
    <scope>NUCLEOTIDE SEQUENCE</scope>
    <source>
        <strain evidence="1">CCBAS 213</strain>
    </source>
</reference>
<gene>
    <name evidence="1" type="ORF">EV420DRAFT_1650431</name>
</gene>
<dbReference type="AlphaFoldDB" id="A0AA39JEN5"/>
<sequence>MAITKAVDPLPNDQTYPPTFILCQTLKYSWFYTLRRVTQGNIISALCTYGKESLAVFWKNGDIFFVRDIGDDEGVPIYSAVPEGFVTFATTIPHLDGSSDLLFCGLSTGRVLSGTVSLSEPQAISWTFAFDTTCRGPVISLSYFSPPGRALAVAFEHSTDTSESQGQAFLYNFTRLRAHQWVSDHVMNLPEHLELPEILVPVNVLRGPSENEVMVAYNDADIHCFTLSSSQWIRSLFVGHRIGRAAQDFRRSELVACSNLKNGVTIQRIAAERLRAPFGNRPRLFHKYTSTSSFVTLHSDESRQFKAKISFVTHHGGTRSSSKFINTSSTPVPLATLPQPAESFTKISPTSVSSAPSAVSDGFFESVSSGRQHRQFVTENVSQDTTAAGSSYFTPWHEATLDSQARSYLWKPDRSYSLSSAPSLPLKRTETKLGGGGTSDTFGVYHSSFSGFVENADACSFHDSPLVGDVYLHHVTQADGYQIFIYHGGSEGWVEADERSAPVQHPSKKHSNRRLALRGGFATPDWMSESAQIDHLVQLGKIEAQDEPMSSKP</sequence>
<keyword evidence="2" id="KW-1185">Reference proteome</keyword>
<dbReference type="Proteomes" id="UP001175211">
    <property type="component" value="Unassembled WGS sequence"/>
</dbReference>